<dbReference type="EMBL" id="JAYMGO010000013">
    <property type="protein sequence ID" value="KAL1263210.1"/>
    <property type="molecule type" value="Genomic_DNA"/>
</dbReference>
<gene>
    <name evidence="1" type="ORF">QQF64_005949</name>
</gene>
<name>A0ABR3MDQ7_9TELE</name>
<evidence type="ECO:0000313" key="1">
    <source>
        <dbReference type="EMBL" id="KAL1263210.1"/>
    </source>
</evidence>
<keyword evidence="2" id="KW-1185">Reference proteome</keyword>
<evidence type="ECO:0000313" key="2">
    <source>
        <dbReference type="Proteomes" id="UP001558613"/>
    </source>
</evidence>
<comment type="caution">
    <text evidence="1">The sequence shown here is derived from an EMBL/GenBank/DDBJ whole genome shotgun (WGS) entry which is preliminary data.</text>
</comment>
<protein>
    <submittedName>
        <fullName evidence="1">Uncharacterized protein</fullName>
    </submittedName>
</protein>
<sequence>MLGNGWETAGSSYLEELWNANVCRDTCWCLTNRIQGLHKTGIFEKQVTQPPTPVNNSTQIQEIKIQQRVITPNSKFIHEYINQPLSHT</sequence>
<accession>A0ABR3MDQ7</accession>
<organism evidence="1 2">
    <name type="scientific">Cirrhinus molitorella</name>
    <name type="common">mud carp</name>
    <dbReference type="NCBI Taxonomy" id="172907"/>
    <lineage>
        <taxon>Eukaryota</taxon>
        <taxon>Metazoa</taxon>
        <taxon>Chordata</taxon>
        <taxon>Craniata</taxon>
        <taxon>Vertebrata</taxon>
        <taxon>Euteleostomi</taxon>
        <taxon>Actinopterygii</taxon>
        <taxon>Neopterygii</taxon>
        <taxon>Teleostei</taxon>
        <taxon>Ostariophysi</taxon>
        <taxon>Cypriniformes</taxon>
        <taxon>Cyprinidae</taxon>
        <taxon>Labeoninae</taxon>
        <taxon>Labeonini</taxon>
        <taxon>Cirrhinus</taxon>
    </lineage>
</organism>
<proteinExistence type="predicted"/>
<dbReference type="Proteomes" id="UP001558613">
    <property type="component" value="Unassembled WGS sequence"/>
</dbReference>
<reference evidence="1 2" key="1">
    <citation type="submission" date="2023-09" db="EMBL/GenBank/DDBJ databases">
        <authorList>
            <person name="Wang M."/>
        </authorList>
    </citation>
    <scope>NUCLEOTIDE SEQUENCE [LARGE SCALE GENOMIC DNA]</scope>
    <source>
        <strain evidence="1">GT-2023</strain>
        <tissue evidence="1">Liver</tissue>
    </source>
</reference>